<keyword evidence="2" id="KW-1133">Transmembrane helix</keyword>
<sequence>MELQHQIYLLVAIFGGICTLLLVLIIILGIFVRNVRKSIKDEDEQPQRSINYGFEHDTTSRNNITNDDLRSMKSEAIRRPPHKSNLTKPRNDDSRHQSNVRPITKDTKRSQKDNASRDPPRKQRQYSESGDTSGRYSDSAFDNEINNMFDIDGYDDDDDRDSVVSADRNYNNRGHRNHSQGRSVPPPPPSNNNNNRNRNNNNPPPGMARGGPPGGGGGGGPRSMYPAGNPHEAKTYFNERGMNY</sequence>
<feature type="compositionally biased region" description="Gly residues" evidence="1">
    <location>
        <begin position="208"/>
        <end position="221"/>
    </location>
</feature>
<feature type="compositionally biased region" description="Basic and acidic residues" evidence="1">
    <location>
        <begin position="103"/>
        <end position="121"/>
    </location>
</feature>
<dbReference type="EMBL" id="HBUE01319717">
    <property type="protein sequence ID" value="CAG6587387.1"/>
    <property type="molecule type" value="Transcribed_RNA"/>
</dbReference>
<keyword evidence="2" id="KW-0812">Transmembrane</keyword>
<dbReference type="EMBL" id="HBUE01213208">
    <property type="protein sequence ID" value="CAG6535401.1"/>
    <property type="molecule type" value="Transcribed_RNA"/>
</dbReference>
<feature type="transmembrane region" description="Helical" evidence="2">
    <location>
        <begin position="6"/>
        <end position="32"/>
    </location>
</feature>
<feature type="compositionally biased region" description="Basic and acidic residues" evidence="1">
    <location>
        <begin position="67"/>
        <end position="78"/>
    </location>
</feature>
<evidence type="ECO:0000256" key="1">
    <source>
        <dbReference type="SAM" id="MobiDB-lite"/>
    </source>
</evidence>
<keyword evidence="2" id="KW-0472">Membrane</keyword>
<reference evidence="3" key="1">
    <citation type="submission" date="2021-05" db="EMBL/GenBank/DDBJ databases">
        <authorList>
            <person name="Alioto T."/>
            <person name="Alioto T."/>
            <person name="Gomez Garrido J."/>
        </authorList>
    </citation>
    <scope>NUCLEOTIDE SEQUENCE</scope>
</reference>
<evidence type="ECO:0000256" key="2">
    <source>
        <dbReference type="SAM" id="Phobius"/>
    </source>
</evidence>
<feature type="compositionally biased region" description="Low complexity" evidence="1">
    <location>
        <begin position="191"/>
        <end position="201"/>
    </location>
</feature>
<proteinExistence type="predicted"/>
<dbReference type="AlphaFoldDB" id="A0A8D8KGP0"/>
<feature type="compositionally biased region" description="Polar residues" evidence="1">
    <location>
        <begin position="126"/>
        <end position="136"/>
    </location>
</feature>
<accession>A0A8D8KGP0</accession>
<dbReference type="EMBL" id="HBUE01012417">
    <property type="protein sequence ID" value="CAG6449155.1"/>
    <property type="molecule type" value="Transcribed_RNA"/>
</dbReference>
<organism evidence="3">
    <name type="scientific">Culex pipiens</name>
    <name type="common">House mosquito</name>
    <dbReference type="NCBI Taxonomy" id="7175"/>
    <lineage>
        <taxon>Eukaryota</taxon>
        <taxon>Metazoa</taxon>
        <taxon>Ecdysozoa</taxon>
        <taxon>Arthropoda</taxon>
        <taxon>Hexapoda</taxon>
        <taxon>Insecta</taxon>
        <taxon>Pterygota</taxon>
        <taxon>Neoptera</taxon>
        <taxon>Endopterygota</taxon>
        <taxon>Diptera</taxon>
        <taxon>Nematocera</taxon>
        <taxon>Culicoidea</taxon>
        <taxon>Culicidae</taxon>
        <taxon>Culicinae</taxon>
        <taxon>Culicini</taxon>
        <taxon>Culex</taxon>
        <taxon>Culex</taxon>
    </lineage>
</organism>
<feature type="region of interest" description="Disordered" evidence="1">
    <location>
        <begin position="40"/>
        <end position="244"/>
    </location>
</feature>
<evidence type="ECO:0000313" key="3">
    <source>
        <dbReference type="EMBL" id="CAG6587387.1"/>
    </source>
</evidence>
<name>A0A8D8KGP0_CULPI</name>
<protein>
    <submittedName>
        <fullName evidence="3">(northern house mosquito) hypothetical protein</fullName>
    </submittedName>
</protein>